<dbReference type="OrthoDB" id="9833693at2"/>
<reference evidence="1" key="1">
    <citation type="journal article" date="2019" name="PLoS Negl. Trop. Dis.">
        <title>Revisiting the worldwide diversity of Leptospira species in the environment.</title>
        <authorList>
            <person name="Vincent A.T."/>
            <person name="Schiettekatte O."/>
            <person name="Bourhy P."/>
            <person name="Veyrier F.J."/>
            <person name="Picardeau M."/>
        </authorList>
    </citation>
    <scope>NUCLEOTIDE SEQUENCE [LARGE SCALE GENOMIC DNA]</scope>
    <source>
        <strain evidence="1">201702476</strain>
    </source>
</reference>
<dbReference type="AlphaFoldDB" id="A0A4R9K4P5"/>
<comment type="caution">
    <text evidence="1">The sequence shown here is derived from an EMBL/GenBank/DDBJ whole genome shotgun (WGS) entry which is preliminary data.</text>
</comment>
<proteinExistence type="predicted"/>
<protein>
    <submittedName>
        <fullName evidence="1">Uncharacterized protein</fullName>
    </submittedName>
</protein>
<sequence length="162" mass="19742">MKIKFLSFFFVFLPLFQIFAEDKFYFDLLLTYTQKSDYNYATIEKYSLKNNRLTYEWKYTGVHPNIDLPREIKRTILLKHTKKMEEFLDKNHLLSDMNIRLYSKRLPQDNYQTDVSFNIFHQNRSNSISIKGLRPIDDERNREYDLVLEFMDILKKELSLND</sequence>
<organism evidence="1 2">
    <name type="scientific">Leptospira ognonensis</name>
    <dbReference type="NCBI Taxonomy" id="2484945"/>
    <lineage>
        <taxon>Bacteria</taxon>
        <taxon>Pseudomonadati</taxon>
        <taxon>Spirochaetota</taxon>
        <taxon>Spirochaetia</taxon>
        <taxon>Leptospirales</taxon>
        <taxon>Leptospiraceae</taxon>
        <taxon>Leptospira</taxon>
    </lineage>
</organism>
<dbReference type="Proteomes" id="UP000297693">
    <property type="component" value="Unassembled WGS sequence"/>
</dbReference>
<dbReference type="RefSeq" id="WP_135623478.1">
    <property type="nucleotide sequence ID" value="NZ_RQGD01000024.1"/>
</dbReference>
<gene>
    <name evidence="1" type="ORF">EHQ58_08550</name>
</gene>
<evidence type="ECO:0000313" key="1">
    <source>
        <dbReference type="EMBL" id="TGL59288.1"/>
    </source>
</evidence>
<name>A0A4R9K4P5_9LEPT</name>
<keyword evidence="2" id="KW-1185">Reference proteome</keyword>
<evidence type="ECO:0000313" key="2">
    <source>
        <dbReference type="Proteomes" id="UP000297693"/>
    </source>
</evidence>
<accession>A0A4R9K4P5</accession>
<dbReference type="EMBL" id="RQGD01000024">
    <property type="protein sequence ID" value="TGL59288.1"/>
    <property type="molecule type" value="Genomic_DNA"/>
</dbReference>